<dbReference type="GO" id="GO:0016747">
    <property type="term" value="F:acyltransferase activity, transferring groups other than amino-acyl groups"/>
    <property type="evidence" value="ECO:0007669"/>
    <property type="project" value="InterPro"/>
</dbReference>
<name>A0A8J7B076_9CYAN</name>
<evidence type="ECO:0000313" key="5">
    <source>
        <dbReference type="Proteomes" id="UP000654482"/>
    </source>
</evidence>
<dbReference type="RefSeq" id="WP_194027816.1">
    <property type="nucleotide sequence ID" value="NZ_JADEWZ010000002.1"/>
</dbReference>
<dbReference type="InterPro" id="IPR016181">
    <property type="entry name" value="Acyl_CoA_acyltransferase"/>
</dbReference>
<evidence type="ECO:0000256" key="1">
    <source>
        <dbReference type="ARBA" id="ARBA00022679"/>
    </source>
</evidence>
<keyword evidence="5" id="KW-1185">Reference proteome</keyword>
<evidence type="ECO:0000259" key="3">
    <source>
        <dbReference type="PROSITE" id="PS51186"/>
    </source>
</evidence>
<dbReference type="InterPro" id="IPR000182">
    <property type="entry name" value="GNAT_dom"/>
</dbReference>
<comment type="caution">
    <text evidence="4">The sequence shown here is derived from an EMBL/GenBank/DDBJ whole genome shotgun (WGS) entry which is preliminary data.</text>
</comment>
<accession>A0A8J7B076</accession>
<dbReference type="AlphaFoldDB" id="A0A8J7B076"/>
<dbReference type="SUPFAM" id="SSF55729">
    <property type="entry name" value="Acyl-CoA N-acyltransferases (Nat)"/>
    <property type="match status" value="1"/>
</dbReference>
<organism evidence="4 5">
    <name type="scientific">Lusitaniella coriacea LEGE 07157</name>
    <dbReference type="NCBI Taxonomy" id="945747"/>
    <lineage>
        <taxon>Bacteria</taxon>
        <taxon>Bacillati</taxon>
        <taxon>Cyanobacteriota</taxon>
        <taxon>Cyanophyceae</taxon>
        <taxon>Spirulinales</taxon>
        <taxon>Lusitaniellaceae</taxon>
        <taxon>Lusitaniella</taxon>
    </lineage>
</organism>
<dbReference type="Pfam" id="PF13508">
    <property type="entry name" value="Acetyltransf_7"/>
    <property type="match status" value="1"/>
</dbReference>
<evidence type="ECO:0000313" key="4">
    <source>
        <dbReference type="EMBL" id="MBE9114690.1"/>
    </source>
</evidence>
<dbReference type="Proteomes" id="UP000654482">
    <property type="component" value="Unassembled WGS sequence"/>
</dbReference>
<sequence>MIRPTTPDDTTALIALAQATGLFQPSQLEELGAMLANYFDDNNDRDRVWVTDNDNAPVGVAYCEMEQMTDRTWNLQLIAIRPDRQRQGRGTRLLHYIEQLLTARGGRLLLVETSGLPDFDRVRAFYRKCAYNEEARIRDFYETGDDKIVYRKVLEYPKEKVVQLG</sequence>
<evidence type="ECO:0000256" key="2">
    <source>
        <dbReference type="ARBA" id="ARBA00023315"/>
    </source>
</evidence>
<dbReference type="CDD" id="cd04301">
    <property type="entry name" value="NAT_SF"/>
    <property type="match status" value="1"/>
</dbReference>
<keyword evidence="2" id="KW-0012">Acyltransferase</keyword>
<dbReference type="Gene3D" id="3.40.630.30">
    <property type="match status" value="1"/>
</dbReference>
<reference evidence="4" key="1">
    <citation type="submission" date="2020-10" db="EMBL/GenBank/DDBJ databases">
        <authorList>
            <person name="Castelo-Branco R."/>
            <person name="Eusebio N."/>
            <person name="Adriana R."/>
            <person name="Vieira A."/>
            <person name="Brugerolle De Fraissinette N."/>
            <person name="Rezende De Castro R."/>
            <person name="Schneider M.P."/>
            <person name="Vasconcelos V."/>
            <person name="Leao P.N."/>
        </authorList>
    </citation>
    <scope>NUCLEOTIDE SEQUENCE</scope>
    <source>
        <strain evidence="4">LEGE 07157</strain>
    </source>
</reference>
<dbReference type="EMBL" id="JADEWZ010000002">
    <property type="protein sequence ID" value="MBE9114690.1"/>
    <property type="molecule type" value="Genomic_DNA"/>
</dbReference>
<proteinExistence type="predicted"/>
<feature type="domain" description="N-acetyltransferase" evidence="3">
    <location>
        <begin position="1"/>
        <end position="155"/>
    </location>
</feature>
<gene>
    <name evidence="4" type="ORF">IQ249_02150</name>
</gene>
<dbReference type="PANTHER" id="PTHR43877">
    <property type="entry name" value="AMINOALKYLPHOSPHONATE N-ACETYLTRANSFERASE-RELATED-RELATED"/>
    <property type="match status" value="1"/>
</dbReference>
<dbReference type="PROSITE" id="PS51186">
    <property type="entry name" value="GNAT"/>
    <property type="match status" value="1"/>
</dbReference>
<dbReference type="InterPro" id="IPR050832">
    <property type="entry name" value="Bact_Acetyltransf"/>
</dbReference>
<protein>
    <submittedName>
        <fullName evidence="4">GNAT family N-acetyltransferase</fullName>
    </submittedName>
</protein>
<keyword evidence="1" id="KW-0808">Transferase</keyword>